<evidence type="ECO:0000259" key="2">
    <source>
        <dbReference type="Pfam" id="PF00206"/>
    </source>
</evidence>
<comment type="caution">
    <text evidence="3">The sequence shown here is derived from an EMBL/GenBank/DDBJ whole genome shotgun (WGS) entry which is preliminary data.</text>
</comment>
<dbReference type="InterPro" id="IPR024083">
    <property type="entry name" value="Fumarase/histidase_N"/>
</dbReference>
<dbReference type="Gene3D" id="1.10.275.10">
    <property type="entry name" value="Fumarase/aspartase (N-terminal domain)"/>
    <property type="match status" value="1"/>
</dbReference>
<keyword evidence="1" id="KW-0456">Lyase</keyword>
<dbReference type="Pfam" id="PF00206">
    <property type="entry name" value="Lyase_1"/>
    <property type="match status" value="1"/>
</dbReference>
<protein>
    <recommendedName>
        <fullName evidence="2">Fumarate lyase N-terminal domain-containing protein</fullName>
    </recommendedName>
</protein>
<proteinExistence type="predicted"/>
<dbReference type="InterPro" id="IPR022761">
    <property type="entry name" value="Fumarate_lyase_N"/>
</dbReference>
<dbReference type="PROSITE" id="PS00163">
    <property type="entry name" value="FUMARATE_LYASES"/>
    <property type="match status" value="1"/>
</dbReference>
<dbReference type="Proteomes" id="UP000177349">
    <property type="component" value="Unassembled WGS sequence"/>
</dbReference>
<organism evidence="3 4">
    <name type="scientific">Candidatus Komeilibacteria bacterium RIFCSPLOWO2_01_FULL_53_11</name>
    <dbReference type="NCBI Taxonomy" id="1798552"/>
    <lineage>
        <taxon>Bacteria</taxon>
        <taxon>Candidatus Komeiliibacteriota</taxon>
    </lineage>
</organism>
<dbReference type="GO" id="GO:0070626">
    <property type="term" value="F:(S)-2-(5-amino-1-(5-phospho-D-ribosyl)imidazole-4-carboxamido) succinate lyase (fumarate-forming) activity"/>
    <property type="evidence" value="ECO:0007669"/>
    <property type="project" value="TreeGrafter"/>
</dbReference>
<dbReference type="PANTHER" id="PTHR43172:SF1">
    <property type="entry name" value="ADENYLOSUCCINATE LYASE"/>
    <property type="match status" value="1"/>
</dbReference>
<gene>
    <name evidence="3" type="ORF">A3B31_02190</name>
</gene>
<dbReference type="Gene3D" id="1.20.200.10">
    <property type="entry name" value="Fumarase/aspartase (Central domain)"/>
    <property type="match status" value="1"/>
</dbReference>
<dbReference type="GO" id="GO:0004018">
    <property type="term" value="F:N6-(1,2-dicarboxyethyl)AMP AMP-lyase (fumarate-forming) activity"/>
    <property type="evidence" value="ECO:0007669"/>
    <property type="project" value="TreeGrafter"/>
</dbReference>
<dbReference type="EMBL" id="MHKN01000003">
    <property type="protein sequence ID" value="OGY93004.1"/>
    <property type="molecule type" value="Genomic_DNA"/>
</dbReference>
<dbReference type="InterPro" id="IPR000362">
    <property type="entry name" value="Fumarate_lyase_fam"/>
</dbReference>
<dbReference type="InterPro" id="IPR020557">
    <property type="entry name" value="Fumarate_lyase_CS"/>
</dbReference>
<dbReference type="SUPFAM" id="SSF48557">
    <property type="entry name" value="L-aspartase-like"/>
    <property type="match status" value="1"/>
</dbReference>
<sequence length="481" mass="54359">MRLNLMMPGNPRYQPEQLRQFFGYDRLYATLSEVEIAVLEVMGEIGVIPKGEFRGFRRKLREKLHLITTTQVDRVERRITRHDIRAWVRIAQRIVGPRLARLVHVPLTSYDALDTARILQFRRAYEYALRPAINDVIVQLANLVERYAEQVQIGRTHGQHALPITVGFWLATILNRIMYCSEQLERYADGLVGKISGAVGAYNAQVGLPIASRCGAISFEKRVLTKLGLKSARISTQILPPEPVGFFLFAATSLSAALGQFGRDCRQLMRTEIGEIMEAREPGQVGSSTMAGKINPITFENLEGTWFKTKNEFGKVLDTLISEHQRDLVGSAPARDFPTILVNLQHQLNSLLKKNKKGHVFLERIGVNADACERNFSMSAHLVLGEPLYIALQMAGYRGDAHKLINDKLAPEARRTGEPLIVCAERKAKRSKNLRAALENMPTEVIELLKDARRYTGHASRKAREIARRARRYADSRKAIR</sequence>
<dbReference type="PANTHER" id="PTHR43172">
    <property type="entry name" value="ADENYLOSUCCINATE LYASE"/>
    <property type="match status" value="1"/>
</dbReference>
<accession>A0A1G2BV16</accession>
<reference evidence="3 4" key="1">
    <citation type="journal article" date="2016" name="Nat. Commun.">
        <title>Thousands of microbial genomes shed light on interconnected biogeochemical processes in an aquifer system.</title>
        <authorList>
            <person name="Anantharaman K."/>
            <person name="Brown C.T."/>
            <person name="Hug L.A."/>
            <person name="Sharon I."/>
            <person name="Castelle C.J."/>
            <person name="Probst A.J."/>
            <person name="Thomas B.C."/>
            <person name="Singh A."/>
            <person name="Wilkins M.J."/>
            <person name="Karaoz U."/>
            <person name="Brodie E.L."/>
            <person name="Williams K.H."/>
            <person name="Hubbard S.S."/>
            <person name="Banfield J.F."/>
        </authorList>
    </citation>
    <scope>NUCLEOTIDE SEQUENCE [LARGE SCALE GENOMIC DNA]</scope>
</reference>
<dbReference type="InterPro" id="IPR008948">
    <property type="entry name" value="L-Aspartase-like"/>
</dbReference>
<feature type="domain" description="Fumarate lyase N-terminal" evidence="2">
    <location>
        <begin position="97"/>
        <end position="305"/>
    </location>
</feature>
<name>A0A1G2BV16_9BACT</name>
<evidence type="ECO:0000313" key="3">
    <source>
        <dbReference type="EMBL" id="OGY93004.1"/>
    </source>
</evidence>
<dbReference type="AlphaFoldDB" id="A0A1G2BV16"/>
<dbReference type="GO" id="GO:0005829">
    <property type="term" value="C:cytosol"/>
    <property type="evidence" value="ECO:0007669"/>
    <property type="project" value="TreeGrafter"/>
</dbReference>
<dbReference type="GO" id="GO:0044208">
    <property type="term" value="P:'de novo' AMP biosynthetic process"/>
    <property type="evidence" value="ECO:0007669"/>
    <property type="project" value="TreeGrafter"/>
</dbReference>
<dbReference type="PRINTS" id="PR00149">
    <property type="entry name" value="FUMRATELYASE"/>
</dbReference>
<evidence type="ECO:0000256" key="1">
    <source>
        <dbReference type="ARBA" id="ARBA00023239"/>
    </source>
</evidence>
<dbReference type="CDD" id="cd01595">
    <property type="entry name" value="Adenylsuccinate_lyase_like"/>
    <property type="match status" value="1"/>
</dbReference>
<evidence type="ECO:0000313" key="4">
    <source>
        <dbReference type="Proteomes" id="UP000177349"/>
    </source>
</evidence>